<sequence>MSEYICWSQTCPIGFVCELDRSTWNKPCSACRVYNCAKCQPYSTRTCDQCLPGFSVHNNLCKKCSTNCASCNTDSNCLTCLSGFKLEENSCKKCPDNCLECGINPACNKCQLGFFLGDEAKCIQCSSGCKTCTDDKNCSACLEGFKLSDNQCNTCPQDCSECNTSTCTKCKDFFSCLMNCVQPALTIAQHARTRPPAKFAKTVTFRMTVKTVLNALKTAFSVETIQSAGSANQGMSFRGKPVLKTNATIIINAEITIFALKSKLVTGAWFFLKTVLAQM</sequence>
<dbReference type="AlphaFoldDB" id="V6LD11"/>
<evidence type="ECO:0000313" key="4">
    <source>
        <dbReference type="Proteomes" id="UP000018208"/>
    </source>
</evidence>
<dbReference type="SUPFAM" id="SSF57184">
    <property type="entry name" value="Growth factor receptor domain"/>
    <property type="match status" value="1"/>
</dbReference>
<reference evidence="2 3" key="1">
    <citation type="journal article" date="2014" name="PLoS Genet.">
        <title>The Genome of Spironucleus salmonicida Highlights a Fish Pathogen Adapted to Fluctuating Environments.</title>
        <authorList>
            <person name="Xu F."/>
            <person name="Jerlstrom-Hultqvist J."/>
            <person name="Einarsson E."/>
            <person name="Astvaldsson A."/>
            <person name="Svard S.G."/>
            <person name="Andersson J.O."/>
        </authorList>
    </citation>
    <scope>NUCLEOTIDE SEQUENCE</scope>
    <source>
        <strain evidence="3">ATCC 50377</strain>
    </source>
</reference>
<dbReference type="InterPro" id="IPR000742">
    <property type="entry name" value="EGF"/>
</dbReference>
<protein>
    <submittedName>
        <fullName evidence="2">Cysteine-rich protein</fullName>
    </submittedName>
</protein>
<feature type="domain" description="EGF-like" evidence="1">
    <location>
        <begin position="124"/>
        <end position="153"/>
    </location>
</feature>
<dbReference type="KEGG" id="ssao:94302637"/>
<dbReference type="EMBL" id="AUWU02000009">
    <property type="protein sequence ID" value="KAH0569658.1"/>
    <property type="molecule type" value="Genomic_DNA"/>
</dbReference>
<feature type="domain" description="EGF-like" evidence="1">
    <location>
        <begin position="27"/>
        <end position="62"/>
    </location>
</feature>
<dbReference type="OrthoDB" id="8938333at2759"/>
<feature type="domain" description="EGF-like" evidence="1">
    <location>
        <begin position="93"/>
        <end position="123"/>
    </location>
</feature>
<reference evidence="3" key="2">
    <citation type="submission" date="2020-12" db="EMBL/GenBank/DDBJ databases">
        <title>New Spironucleus salmonicida genome in near-complete chromosomes.</title>
        <authorList>
            <person name="Xu F."/>
            <person name="Kurt Z."/>
            <person name="Jimenez-Gonzalez A."/>
            <person name="Astvaldsson A."/>
            <person name="Andersson J.O."/>
            <person name="Svard S.G."/>
        </authorList>
    </citation>
    <scope>NUCLEOTIDE SEQUENCE</scope>
    <source>
        <strain evidence="3">ATCC 50377</strain>
    </source>
</reference>
<organism evidence="2">
    <name type="scientific">Spironucleus salmonicida</name>
    <dbReference type="NCBI Taxonomy" id="348837"/>
    <lineage>
        <taxon>Eukaryota</taxon>
        <taxon>Metamonada</taxon>
        <taxon>Diplomonadida</taxon>
        <taxon>Hexamitidae</taxon>
        <taxon>Hexamitinae</taxon>
        <taxon>Spironucleus</taxon>
    </lineage>
</organism>
<dbReference type="VEuPathDB" id="GiardiaDB:SS50377_28614"/>
<evidence type="ECO:0000259" key="1">
    <source>
        <dbReference type="SMART" id="SM00181"/>
    </source>
</evidence>
<dbReference type="RefSeq" id="XP_067760431.1">
    <property type="nucleotide sequence ID" value="XM_067912374.1"/>
</dbReference>
<proteinExistence type="predicted"/>
<dbReference type="InterPro" id="IPR006212">
    <property type="entry name" value="Furin_repeat"/>
</dbReference>
<dbReference type="EMBL" id="KI546169">
    <property type="protein sequence ID" value="EST41566.1"/>
    <property type="molecule type" value="Genomic_DNA"/>
</dbReference>
<dbReference type="SMART" id="SM00181">
    <property type="entry name" value="EGF"/>
    <property type="match status" value="4"/>
</dbReference>
<dbReference type="InterPro" id="IPR009030">
    <property type="entry name" value="Growth_fac_rcpt_cys_sf"/>
</dbReference>
<dbReference type="Proteomes" id="UP000018208">
    <property type="component" value="Unassembled WGS sequence"/>
</dbReference>
<dbReference type="Gene3D" id="2.10.220.10">
    <property type="entry name" value="Hormone Receptor, Insulin-like Growth Factor Receptor 1, Chain A, domain 2"/>
    <property type="match status" value="1"/>
</dbReference>
<dbReference type="GeneID" id="94302637"/>
<dbReference type="SMART" id="SM00261">
    <property type="entry name" value="FU"/>
    <property type="match status" value="2"/>
</dbReference>
<name>V6LD11_9EUKA</name>
<accession>V6LD11</accession>
<feature type="domain" description="EGF-like" evidence="1">
    <location>
        <begin position="63"/>
        <end position="92"/>
    </location>
</feature>
<gene>
    <name evidence="3" type="ORF">SS50377_28614</name>
    <name evidence="2" type="ORF">SS50377_ja001</name>
</gene>
<evidence type="ECO:0000313" key="2">
    <source>
        <dbReference type="EMBL" id="EST41566.1"/>
    </source>
</evidence>
<keyword evidence="4" id="KW-1185">Reference proteome</keyword>
<evidence type="ECO:0000313" key="3">
    <source>
        <dbReference type="EMBL" id="KAH0569658.1"/>
    </source>
</evidence>